<evidence type="ECO:0000256" key="2">
    <source>
        <dbReference type="PIRSR" id="PIRSR610708-1"/>
    </source>
</evidence>
<name>A0A0G0T1H4_9BACT</name>
<gene>
    <name evidence="3" type="ORF">UU12_C0014G0004</name>
</gene>
<dbReference type="STRING" id="1618563.UU12_C0014G0004"/>
<evidence type="ECO:0000313" key="4">
    <source>
        <dbReference type="Proteomes" id="UP000034562"/>
    </source>
</evidence>
<reference evidence="3 4" key="1">
    <citation type="journal article" date="2015" name="Nature">
        <title>rRNA introns, odd ribosomes, and small enigmatic genomes across a large radiation of phyla.</title>
        <authorList>
            <person name="Brown C.T."/>
            <person name="Hug L.A."/>
            <person name="Thomas B.C."/>
            <person name="Sharon I."/>
            <person name="Castelle C.J."/>
            <person name="Singh A."/>
            <person name="Wilkins M.J."/>
            <person name="Williams K.H."/>
            <person name="Banfield J.F."/>
        </authorList>
    </citation>
    <scope>NUCLEOTIDE SEQUENCE [LARGE SCALE GENOMIC DNA]</scope>
</reference>
<feature type="active site" description="Nucleophile" evidence="2">
    <location>
        <position position="22"/>
    </location>
</feature>
<evidence type="ECO:0000256" key="1">
    <source>
        <dbReference type="ARBA" id="ARBA00009589"/>
    </source>
</evidence>
<dbReference type="EMBL" id="LBZK01000014">
    <property type="protein sequence ID" value="KKR70894.1"/>
    <property type="molecule type" value="Genomic_DNA"/>
</dbReference>
<proteinExistence type="inferred from homology"/>
<dbReference type="SUPFAM" id="SSF56784">
    <property type="entry name" value="HAD-like"/>
    <property type="match status" value="1"/>
</dbReference>
<sequence>MSAEHGFTKEYLDWLLESASIDHDGTVANSRGVVTEEFNTRHRTNHKVIDLCQWDTVRNWSLEIGMTKEEAEKENFDLWYKPETLLKAEPVPGAIEFLHELYMRDKDFIINSSRIPELRESTVNWYKIHAPFVEPFRIRTGMSGFEGLATKVNSINDVRRHLHIEDVPEHGRAILDYTHAHVILLSNSDDLKDIKSHRLTQIKGSPGEMPDFWDINKLFFG</sequence>
<accession>A0A0G0T1H4</accession>
<dbReference type="InterPro" id="IPR023214">
    <property type="entry name" value="HAD_sf"/>
</dbReference>
<comment type="similarity">
    <text evidence="1">Belongs to the 5'(3')-deoxyribonucleotidase family.</text>
</comment>
<dbReference type="Pfam" id="PF06941">
    <property type="entry name" value="NT5C"/>
    <property type="match status" value="1"/>
</dbReference>
<comment type="caution">
    <text evidence="3">The sequence shown here is derived from an EMBL/GenBank/DDBJ whole genome shotgun (WGS) entry which is preliminary data.</text>
</comment>
<evidence type="ECO:0000313" key="3">
    <source>
        <dbReference type="EMBL" id="KKR70894.1"/>
    </source>
</evidence>
<dbReference type="AlphaFoldDB" id="A0A0G0T1H4"/>
<organism evidence="3 4">
    <name type="scientific">Candidatus Woesebacteria bacterium GW2011_GWA2_40_7b</name>
    <dbReference type="NCBI Taxonomy" id="1618563"/>
    <lineage>
        <taxon>Bacteria</taxon>
        <taxon>Candidatus Woeseibacteriota</taxon>
    </lineage>
</organism>
<dbReference type="GO" id="GO:0009264">
    <property type="term" value="P:deoxyribonucleotide catabolic process"/>
    <property type="evidence" value="ECO:0007669"/>
    <property type="project" value="InterPro"/>
</dbReference>
<dbReference type="GO" id="GO:0008253">
    <property type="term" value="F:5'-nucleotidase activity"/>
    <property type="evidence" value="ECO:0007669"/>
    <property type="project" value="InterPro"/>
</dbReference>
<dbReference type="InterPro" id="IPR036412">
    <property type="entry name" value="HAD-like_sf"/>
</dbReference>
<feature type="active site" description="Proton donor" evidence="2">
    <location>
        <position position="24"/>
    </location>
</feature>
<protein>
    <submittedName>
        <fullName evidence="3">Uncharacterized protein</fullName>
    </submittedName>
</protein>
<dbReference type="Proteomes" id="UP000034562">
    <property type="component" value="Unassembled WGS sequence"/>
</dbReference>
<dbReference type="InterPro" id="IPR010708">
    <property type="entry name" value="5'(3')-deoxyribonucleotidase"/>
</dbReference>
<dbReference type="Gene3D" id="3.40.50.1000">
    <property type="entry name" value="HAD superfamily/HAD-like"/>
    <property type="match status" value="1"/>
</dbReference>